<dbReference type="PANTHER" id="PTHR46383:SF1">
    <property type="entry name" value="ASPARTATE AMINOTRANSFERASE"/>
    <property type="match status" value="1"/>
</dbReference>
<protein>
    <recommendedName>
        <fullName evidence="6">Aminotransferase</fullName>
        <ecNumber evidence="6">2.6.1.-</ecNumber>
    </recommendedName>
</protein>
<gene>
    <name evidence="8" type="ORF">AT15_07395</name>
</gene>
<evidence type="ECO:0000313" key="9">
    <source>
        <dbReference type="Proteomes" id="UP000077339"/>
    </source>
</evidence>
<dbReference type="EC" id="2.6.1.-" evidence="6"/>
<evidence type="ECO:0000256" key="1">
    <source>
        <dbReference type="ARBA" id="ARBA00001933"/>
    </source>
</evidence>
<dbReference type="AlphaFoldDB" id="A0A176K2Y6"/>
<sequence length="395" mass="44231">MKISTRAGKMPASPIRKLVPYAEKAKKKGIKVYHLNIGQPDIPTPEVFFNRLRENLGDVVAYSHSAGTLELRRAFLKYYASYGIELAENEIIVTNGGSEAVIFAMAAIADPGDEIIVIEPFYANYKGFASLLDVKLVPVKAEVSRGYRLPDSKQFEDAITPKTKGILFSNPANPTGVVLTDEEIKRLIELAEKYDLFLISDEVYREFAFDGRNSISLLARYNNERVIMADSLSKRYSACGARIGLFATHNKEVYDAAMKFAQARLSPPTVAQLGAVGLLELGKEYTDKIKNEYQLRRDVVFEELSKIPGVILAKPEGAFYVSVALPVDDAERFVKWMLTDFNDHDETVMVAPLSGFYATEGIGKKEIRIAYVLEREKLKRACELLRMGIDIYNNL</sequence>
<dbReference type="GO" id="GO:0008483">
    <property type="term" value="F:transaminase activity"/>
    <property type="evidence" value="ECO:0007669"/>
    <property type="project" value="UniProtKB-KW"/>
</dbReference>
<comment type="similarity">
    <text evidence="2 6">Belongs to the class-I pyridoxal-phosphate-dependent aminotransferase family.</text>
</comment>
<dbReference type="InterPro" id="IPR004839">
    <property type="entry name" value="Aminotransferase_I/II_large"/>
</dbReference>
<dbReference type="EMBL" id="JFHK01000004">
    <property type="protein sequence ID" value="OAA31313.1"/>
    <property type="molecule type" value="Genomic_DNA"/>
</dbReference>
<dbReference type="RefSeq" id="WP_068346348.1">
    <property type="nucleotide sequence ID" value="NZ_JFHK01000004.1"/>
</dbReference>
<dbReference type="InterPro" id="IPR015422">
    <property type="entry name" value="PyrdxlP-dep_Trfase_small"/>
</dbReference>
<dbReference type="Pfam" id="PF00155">
    <property type="entry name" value="Aminotran_1_2"/>
    <property type="match status" value="1"/>
</dbReference>
<evidence type="ECO:0000256" key="2">
    <source>
        <dbReference type="ARBA" id="ARBA00007441"/>
    </source>
</evidence>
<dbReference type="InterPro" id="IPR015421">
    <property type="entry name" value="PyrdxlP-dep_Trfase_major"/>
</dbReference>
<dbReference type="Proteomes" id="UP000077339">
    <property type="component" value="Unassembled WGS sequence"/>
</dbReference>
<name>A0A176K2Y6_9BACT</name>
<keyword evidence="4 6" id="KW-0808">Transferase</keyword>
<dbReference type="CDD" id="cd00609">
    <property type="entry name" value="AAT_like"/>
    <property type="match status" value="1"/>
</dbReference>
<evidence type="ECO:0000256" key="6">
    <source>
        <dbReference type="RuleBase" id="RU000481"/>
    </source>
</evidence>
<dbReference type="GO" id="GO:0006520">
    <property type="term" value="P:amino acid metabolic process"/>
    <property type="evidence" value="ECO:0007669"/>
    <property type="project" value="InterPro"/>
</dbReference>
<dbReference type="PRINTS" id="PR00753">
    <property type="entry name" value="ACCSYNTHASE"/>
</dbReference>
<organism evidence="8 9">
    <name type="scientific">Kosmotoga arenicorallina S304</name>
    <dbReference type="NCBI Taxonomy" id="1453497"/>
    <lineage>
        <taxon>Bacteria</taxon>
        <taxon>Thermotogati</taxon>
        <taxon>Thermotogota</taxon>
        <taxon>Thermotogae</taxon>
        <taxon>Kosmotogales</taxon>
        <taxon>Kosmotogaceae</taxon>
        <taxon>Kosmotoga</taxon>
    </lineage>
</organism>
<reference evidence="8 9" key="1">
    <citation type="submission" date="2014-02" db="EMBL/GenBank/DDBJ databases">
        <title>Kosmotoga genome sequencing.</title>
        <authorList>
            <person name="Pollo S.M."/>
            <person name="Charchuk R."/>
            <person name="Nesbo C.L."/>
        </authorList>
    </citation>
    <scope>NUCLEOTIDE SEQUENCE [LARGE SCALE GENOMIC DNA]</scope>
    <source>
        <strain evidence="8 9">S304</strain>
    </source>
</reference>
<accession>A0A176K2Y6</accession>
<evidence type="ECO:0000256" key="4">
    <source>
        <dbReference type="ARBA" id="ARBA00022679"/>
    </source>
</evidence>
<dbReference type="GO" id="GO:0030170">
    <property type="term" value="F:pyridoxal phosphate binding"/>
    <property type="evidence" value="ECO:0007669"/>
    <property type="project" value="InterPro"/>
</dbReference>
<keyword evidence="5" id="KW-0663">Pyridoxal phosphate</keyword>
<dbReference type="SUPFAM" id="SSF53383">
    <property type="entry name" value="PLP-dependent transferases"/>
    <property type="match status" value="1"/>
</dbReference>
<feature type="domain" description="Aminotransferase class I/classII large" evidence="7">
    <location>
        <begin position="32"/>
        <end position="383"/>
    </location>
</feature>
<dbReference type="InterPro" id="IPR050596">
    <property type="entry name" value="AspAT/PAT-like"/>
</dbReference>
<proteinExistence type="inferred from homology"/>
<dbReference type="STRING" id="1453497.AT15_07395"/>
<dbReference type="NCBIfam" id="NF005744">
    <property type="entry name" value="PRK07568.1"/>
    <property type="match status" value="1"/>
</dbReference>
<comment type="caution">
    <text evidence="8">The sequence shown here is derived from an EMBL/GenBank/DDBJ whole genome shotgun (WGS) entry which is preliminary data.</text>
</comment>
<dbReference type="Gene3D" id="3.40.640.10">
    <property type="entry name" value="Type I PLP-dependent aspartate aminotransferase-like (Major domain)"/>
    <property type="match status" value="1"/>
</dbReference>
<evidence type="ECO:0000313" key="8">
    <source>
        <dbReference type="EMBL" id="OAA31313.1"/>
    </source>
</evidence>
<evidence type="ECO:0000256" key="5">
    <source>
        <dbReference type="ARBA" id="ARBA00022898"/>
    </source>
</evidence>
<dbReference type="Gene3D" id="3.90.1150.10">
    <property type="entry name" value="Aspartate Aminotransferase, domain 1"/>
    <property type="match status" value="1"/>
</dbReference>
<dbReference type="PANTHER" id="PTHR46383">
    <property type="entry name" value="ASPARTATE AMINOTRANSFERASE"/>
    <property type="match status" value="1"/>
</dbReference>
<dbReference type="PROSITE" id="PS00105">
    <property type="entry name" value="AA_TRANSFER_CLASS_1"/>
    <property type="match status" value="1"/>
</dbReference>
<keyword evidence="9" id="KW-1185">Reference proteome</keyword>
<dbReference type="PATRIC" id="fig|1453497.3.peg.1474"/>
<keyword evidence="3 6" id="KW-0032">Aminotransferase</keyword>
<comment type="cofactor">
    <cofactor evidence="1 6">
        <name>pyridoxal 5'-phosphate</name>
        <dbReference type="ChEBI" id="CHEBI:597326"/>
    </cofactor>
</comment>
<dbReference type="InterPro" id="IPR015424">
    <property type="entry name" value="PyrdxlP-dep_Trfase"/>
</dbReference>
<dbReference type="InterPro" id="IPR004838">
    <property type="entry name" value="NHTrfase_class1_PyrdxlP-BS"/>
</dbReference>
<evidence type="ECO:0000256" key="3">
    <source>
        <dbReference type="ARBA" id="ARBA00022576"/>
    </source>
</evidence>
<evidence type="ECO:0000259" key="7">
    <source>
        <dbReference type="Pfam" id="PF00155"/>
    </source>
</evidence>
<dbReference type="OrthoDB" id="9802328at2"/>